<protein>
    <submittedName>
        <fullName evidence="1">Uncharacterized protein</fullName>
    </submittedName>
</protein>
<accession>A0ABW2RQU8</accession>
<sequence length="61" mass="6747">MKLTIELNEKRNRLECEQKNLALQGGHESGAGKGGVNPPINPIFAKIPFRNISSTREMKPS</sequence>
<dbReference type="RefSeq" id="WP_379867710.1">
    <property type="nucleotide sequence ID" value="NZ_JBHTBW010000085.1"/>
</dbReference>
<name>A0ABW2RQU8_9BACL</name>
<dbReference type="EMBL" id="JBHTBW010000085">
    <property type="protein sequence ID" value="MFC7443388.1"/>
    <property type="molecule type" value="Genomic_DNA"/>
</dbReference>
<comment type="caution">
    <text evidence="1">The sequence shown here is derived from an EMBL/GenBank/DDBJ whole genome shotgun (WGS) entry which is preliminary data.</text>
</comment>
<gene>
    <name evidence="1" type="ORF">ACFQNG_20230</name>
</gene>
<evidence type="ECO:0000313" key="1">
    <source>
        <dbReference type="EMBL" id="MFC7443388.1"/>
    </source>
</evidence>
<organism evidence="1 2">
    <name type="scientific">Laceyella putida</name>
    <dbReference type="NCBI Taxonomy" id="110101"/>
    <lineage>
        <taxon>Bacteria</taxon>
        <taxon>Bacillati</taxon>
        <taxon>Bacillota</taxon>
        <taxon>Bacilli</taxon>
        <taxon>Bacillales</taxon>
        <taxon>Thermoactinomycetaceae</taxon>
        <taxon>Laceyella</taxon>
    </lineage>
</organism>
<reference evidence="2" key="1">
    <citation type="journal article" date="2019" name="Int. J. Syst. Evol. Microbiol.">
        <title>The Global Catalogue of Microorganisms (GCM) 10K type strain sequencing project: providing services to taxonomists for standard genome sequencing and annotation.</title>
        <authorList>
            <consortium name="The Broad Institute Genomics Platform"/>
            <consortium name="The Broad Institute Genome Sequencing Center for Infectious Disease"/>
            <person name="Wu L."/>
            <person name="Ma J."/>
        </authorList>
    </citation>
    <scope>NUCLEOTIDE SEQUENCE [LARGE SCALE GENOMIC DNA]</scope>
    <source>
        <strain evidence="2">CGMCC 1.12942</strain>
    </source>
</reference>
<keyword evidence="2" id="KW-1185">Reference proteome</keyword>
<evidence type="ECO:0000313" key="2">
    <source>
        <dbReference type="Proteomes" id="UP001596500"/>
    </source>
</evidence>
<proteinExistence type="predicted"/>
<dbReference type="Proteomes" id="UP001596500">
    <property type="component" value="Unassembled WGS sequence"/>
</dbReference>